<proteinExistence type="predicted"/>
<dbReference type="RefSeq" id="WP_042870852.1">
    <property type="nucleotide sequence ID" value="NZ_CDBL01000067.1"/>
</dbReference>
<protein>
    <submittedName>
        <fullName evidence="1">Uncharacterized protein</fullName>
    </submittedName>
</protein>
<gene>
    <name evidence="1" type="ORF">OB962_17920</name>
</gene>
<reference evidence="1" key="1">
    <citation type="submission" date="2024-05" db="EMBL/GenBank/DDBJ databases">
        <title>WGS of Aeromonas isolates.</title>
        <authorList>
            <person name="Lee H."/>
        </authorList>
    </citation>
    <scope>NUCLEOTIDE SEQUENCE</scope>
    <source>
        <strain evidence="1">LP308</strain>
    </source>
</reference>
<sequence length="90" mass="9978">MFEPTGSFGVPVAEPSNILFEYVKKLDAEFITAANPAVVADIIKRLQIAEAMNAMNLPKLERQPGSFIIPTVNEERMKSREGTLKDMGPR</sequence>
<dbReference type="EMBL" id="JAOPLU010000007">
    <property type="protein sequence ID" value="MDM5132853.1"/>
    <property type="molecule type" value="Genomic_DNA"/>
</dbReference>
<evidence type="ECO:0000313" key="2">
    <source>
        <dbReference type="Proteomes" id="UP001168109"/>
    </source>
</evidence>
<keyword evidence="2" id="KW-1185">Reference proteome</keyword>
<comment type="caution">
    <text evidence="1">The sequence shown here is derived from an EMBL/GenBank/DDBJ whole genome shotgun (WGS) entry which is preliminary data.</text>
</comment>
<organism evidence="1 2">
    <name type="scientific">Aeromonas piscicola</name>
    <dbReference type="NCBI Taxonomy" id="600645"/>
    <lineage>
        <taxon>Bacteria</taxon>
        <taxon>Pseudomonadati</taxon>
        <taxon>Pseudomonadota</taxon>
        <taxon>Gammaproteobacteria</taxon>
        <taxon>Aeromonadales</taxon>
        <taxon>Aeromonadaceae</taxon>
        <taxon>Aeromonas</taxon>
    </lineage>
</organism>
<name>A0ABT7QFV2_9GAMM</name>
<accession>A0ABT7QFV2</accession>
<evidence type="ECO:0000313" key="1">
    <source>
        <dbReference type="EMBL" id="MDM5132853.1"/>
    </source>
</evidence>
<dbReference type="Proteomes" id="UP001168109">
    <property type="component" value="Unassembled WGS sequence"/>
</dbReference>